<organism evidence="4">
    <name type="scientific">Peptoniphilus harei</name>
    <dbReference type="NCBI Taxonomy" id="54005"/>
    <lineage>
        <taxon>Bacteria</taxon>
        <taxon>Bacillati</taxon>
        <taxon>Bacillota</taxon>
        <taxon>Tissierellia</taxon>
        <taxon>Tissierellales</taxon>
        <taxon>Peptoniphilaceae</taxon>
        <taxon>Peptoniphilus</taxon>
    </lineage>
</organism>
<dbReference type="AlphaFoldDB" id="A0A133PK95"/>
<keyword evidence="1" id="KW-0645">Protease</keyword>
<dbReference type="InterPro" id="IPR023562">
    <property type="entry name" value="ClpP/TepA"/>
</dbReference>
<dbReference type="EMBL" id="LRQE01000039">
    <property type="protein sequence ID" value="KXA28955.1"/>
    <property type="molecule type" value="Genomic_DNA"/>
</dbReference>
<dbReference type="GO" id="GO:0004252">
    <property type="term" value="F:serine-type endopeptidase activity"/>
    <property type="evidence" value="ECO:0007669"/>
    <property type="project" value="TreeGrafter"/>
</dbReference>
<sequence>MRKVIKVKNDADKTTIFVSGDIVDDSWKGWSWGDEVETYPQDIRDLLKDAKKNIDVVISSGGGDLFAGMAISNMLQRHEGHTKAIIDGLAASAASIIAFGCDEIEMPSNAYLMIHKPMVGVMGNSEDLLKWAETLDELQKGLVETYMTKAMEGKTAEEINDLIDKETWLTGKSASEFFNIQVTNASTVKNDFGTSVLNYKHTPKELIKNTDDDEEERKLKEIEIAMAMN</sequence>
<dbReference type="GO" id="GO:0051117">
    <property type="term" value="F:ATPase binding"/>
    <property type="evidence" value="ECO:0007669"/>
    <property type="project" value="TreeGrafter"/>
</dbReference>
<dbReference type="PATRIC" id="fig|54005.3.peg.1549"/>
<accession>A0A133PK95</accession>
<evidence type="ECO:0000313" key="4">
    <source>
        <dbReference type="EMBL" id="KXA28955.1"/>
    </source>
</evidence>
<evidence type="ECO:0000313" key="5">
    <source>
        <dbReference type="Proteomes" id="UP000070174"/>
    </source>
</evidence>
<evidence type="ECO:0000256" key="3">
    <source>
        <dbReference type="ARBA" id="ARBA00022825"/>
    </source>
</evidence>
<name>A0A133PK95_9FIRM</name>
<keyword evidence="2" id="KW-0378">Hydrolase</keyword>
<dbReference type="Proteomes" id="UP000070174">
    <property type="component" value="Unassembled WGS sequence"/>
</dbReference>
<dbReference type="InterPro" id="IPR029045">
    <property type="entry name" value="ClpP/crotonase-like_dom_sf"/>
</dbReference>
<dbReference type="GO" id="GO:0004176">
    <property type="term" value="F:ATP-dependent peptidase activity"/>
    <property type="evidence" value="ECO:0007669"/>
    <property type="project" value="TreeGrafter"/>
</dbReference>
<dbReference type="GO" id="GO:0009368">
    <property type="term" value="C:endopeptidase Clp complex"/>
    <property type="evidence" value="ECO:0007669"/>
    <property type="project" value="TreeGrafter"/>
</dbReference>
<dbReference type="GO" id="GO:0006515">
    <property type="term" value="P:protein quality control for misfolded or incompletely synthesized proteins"/>
    <property type="evidence" value="ECO:0007669"/>
    <property type="project" value="TreeGrafter"/>
</dbReference>
<evidence type="ECO:0000256" key="1">
    <source>
        <dbReference type="ARBA" id="ARBA00022670"/>
    </source>
</evidence>
<comment type="caution">
    <text evidence="4">The sequence shown here is derived from an EMBL/GenBank/DDBJ whole genome shotgun (WGS) entry which is preliminary data.</text>
</comment>
<dbReference type="SUPFAM" id="SSF52096">
    <property type="entry name" value="ClpP/crotonase"/>
    <property type="match status" value="1"/>
</dbReference>
<reference evidence="4 5" key="1">
    <citation type="submission" date="2016-01" db="EMBL/GenBank/DDBJ databases">
        <authorList>
            <person name="Oliw E.H."/>
        </authorList>
    </citation>
    <scope>NUCLEOTIDE SEQUENCE [LARGE SCALE GENOMIC DNA]</scope>
    <source>
        <strain evidence="4 5">CMW7756A</strain>
    </source>
</reference>
<dbReference type="PANTHER" id="PTHR10381">
    <property type="entry name" value="ATP-DEPENDENT CLP PROTEASE PROTEOLYTIC SUBUNIT"/>
    <property type="match status" value="1"/>
</dbReference>
<evidence type="ECO:0000256" key="2">
    <source>
        <dbReference type="ARBA" id="ARBA00022801"/>
    </source>
</evidence>
<dbReference type="Pfam" id="PF00574">
    <property type="entry name" value="CLP_protease"/>
    <property type="match status" value="1"/>
</dbReference>
<proteinExistence type="predicted"/>
<dbReference type="NCBIfam" id="NF045542">
    <property type="entry name" value="Clp_rel_HeadMat"/>
    <property type="match status" value="1"/>
</dbReference>
<dbReference type="Gene3D" id="3.90.226.10">
    <property type="entry name" value="2-enoyl-CoA Hydratase, Chain A, domain 1"/>
    <property type="match status" value="1"/>
</dbReference>
<protein>
    <submittedName>
        <fullName evidence="4">Endopeptidase Clp</fullName>
    </submittedName>
</protein>
<dbReference type="CDD" id="cd07016">
    <property type="entry name" value="S14_ClpP_1"/>
    <property type="match status" value="1"/>
</dbReference>
<keyword evidence="3" id="KW-0720">Serine protease</keyword>
<dbReference type="PANTHER" id="PTHR10381:SF70">
    <property type="entry name" value="ATP-DEPENDENT CLP PROTEASE PROTEOLYTIC SUBUNIT"/>
    <property type="match status" value="1"/>
</dbReference>
<gene>
    <name evidence="4" type="ORF">HMPREF3229_01587</name>
</gene>